<dbReference type="GO" id="GO:0051213">
    <property type="term" value="F:dioxygenase activity"/>
    <property type="evidence" value="ECO:0007669"/>
    <property type="project" value="UniProtKB-KW"/>
</dbReference>
<dbReference type="EMBL" id="JBFWIC010000028">
    <property type="protein sequence ID" value="MEZ0476157.1"/>
    <property type="molecule type" value="Genomic_DNA"/>
</dbReference>
<sequence>MSYPDATQDQVDFFRQHGYLLVTSAIPPADLEPLEFWCDRLLENKEELANDWAWDQNEARDKRSFRIVQASPSKLWADIGRQRYRAWLVDFSAQLMRQPMEFWYDQFLGKPPKNSVPTYWHQDEGYWGRNLEDRGITGWIPLHAVDEVNGCMHFIDRGHADGILPHHLVPGVQSDLLTCEVDERRAVACPMARGDVVFHHSKTPHMSGPNDGPQWRKAVTNHLRVAGSGGEGDHYPWRVKVNQRTGERKAVGM</sequence>
<reference evidence="1 2" key="1">
    <citation type="submission" date="2024-07" db="EMBL/GenBank/DDBJ databases">
        <title>Luteimonas salilacus sp. nov., isolated from the shore soil of Salt Lake in Tibet of China.</title>
        <authorList>
            <person name="Zhang X."/>
            <person name="Li A."/>
        </authorList>
    </citation>
    <scope>NUCLEOTIDE SEQUENCE [LARGE SCALE GENOMIC DNA]</scope>
    <source>
        <strain evidence="1 2">B3-2-R+30</strain>
    </source>
</reference>
<dbReference type="SUPFAM" id="SSF51197">
    <property type="entry name" value="Clavaminate synthase-like"/>
    <property type="match status" value="1"/>
</dbReference>
<evidence type="ECO:0000313" key="1">
    <source>
        <dbReference type="EMBL" id="MEZ0476157.1"/>
    </source>
</evidence>
<dbReference type="Pfam" id="PF05721">
    <property type="entry name" value="PhyH"/>
    <property type="match status" value="1"/>
</dbReference>
<organism evidence="1 2">
    <name type="scientific">Luteimonas salinilitoris</name>
    <dbReference type="NCBI Taxonomy" id="3237697"/>
    <lineage>
        <taxon>Bacteria</taxon>
        <taxon>Pseudomonadati</taxon>
        <taxon>Pseudomonadota</taxon>
        <taxon>Gammaproteobacteria</taxon>
        <taxon>Lysobacterales</taxon>
        <taxon>Lysobacteraceae</taxon>
        <taxon>Luteimonas</taxon>
    </lineage>
</organism>
<dbReference type="Gene3D" id="2.60.120.620">
    <property type="entry name" value="q2cbj1_9rhob like domain"/>
    <property type="match status" value="1"/>
</dbReference>
<keyword evidence="1" id="KW-0223">Dioxygenase</keyword>
<proteinExistence type="predicted"/>
<keyword evidence="2" id="KW-1185">Reference proteome</keyword>
<dbReference type="RefSeq" id="WP_370563713.1">
    <property type="nucleotide sequence ID" value="NZ_JBFWIB010000004.1"/>
</dbReference>
<dbReference type="Proteomes" id="UP001566331">
    <property type="component" value="Unassembled WGS sequence"/>
</dbReference>
<comment type="caution">
    <text evidence="1">The sequence shown here is derived from an EMBL/GenBank/DDBJ whole genome shotgun (WGS) entry which is preliminary data.</text>
</comment>
<gene>
    <name evidence="1" type="ORF">AB6713_16275</name>
</gene>
<accession>A0ABV4HTR1</accession>
<name>A0ABV4HTR1_9GAMM</name>
<evidence type="ECO:0000313" key="2">
    <source>
        <dbReference type="Proteomes" id="UP001566331"/>
    </source>
</evidence>
<dbReference type="PANTHER" id="PTHR20883">
    <property type="entry name" value="PHYTANOYL-COA DIOXYGENASE DOMAIN CONTAINING 1"/>
    <property type="match status" value="1"/>
</dbReference>
<keyword evidence="1" id="KW-0560">Oxidoreductase</keyword>
<dbReference type="PANTHER" id="PTHR20883:SF46">
    <property type="entry name" value="PHYTANOYL-COA HYDROXYLASE"/>
    <property type="match status" value="1"/>
</dbReference>
<protein>
    <submittedName>
        <fullName evidence="1">Phytanoyl-CoA dioxygenase family protein</fullName>
    </submittedName>
</protein>
<dbReference type="InterPro" id="IPR008775">
    <property type="entry name" value="Phytyl_CoA_dOase-like"/>
</dbReference>